<dbReference type="AlphaFoldDB" id="L0RB35"/>
<name>L0RB35_9BACT</name>
<proteinExistence type="predicted"/>
<keyword evidence="2" id="KW-1185">Reference proteome</keyword>
<protein>
    <submittedName>
        <fullName evidence="1">Uncharacterized protein</fullName>
    </submittedName>
</protein>
<dbReference type="STRING" id="1121451.DESAM_21677"/>
<dbReference type="KEGG" id="dhy:DESAM_21677"/>
<evidence type="ECO:0000313" key="2">
    <source>
        <dbReference type="Proteomes" id="UP000010808"/>
    </source>
</evidence>
<accession>L0RB35</accession>
<organism evidence="1 2">
    <name type="scientific">Maridesulfovibrio hydrothermalis AM13 = DSM 14728</name>
    <dbReference type="NCBI Taxonomy" id="1121451"/>
    <lineage>
        <taxon>Bacteria</taxon>
        <taxon>Pseudomonadati</taxon>
        <taxon>Thermodesulfobacteriota</taxon>
        <taxon>Desulfovibrionia</taxon>
        <taxon>Desulfovibrionales</taxon>
        <taxon>Desulfovibrionaceae</taxon>
        <taxon>Maridesulfovibrio</taxon>
    </lineage>
</organism>
<dbReference type="Proteomes" id="UP000010808">
    <property type="component" value="Chromosome"/>
</dbReference>
<sequence length="51" mass="5469">MEILRTHWPPATGLTVPEGILCSKAGSEILSLKKTVKKVGVEGTTQANFCK</sequence>
<gene>
    <name evidence="1" type="ORF">DESAM_21677</name>
</gene>
<dbReference type="HOGENOM" id="CLU_3098129_0_0_7"/>
<dbReference type="EMBL" id="FO203522">
    <property type="protein sequence ID" value="CCO23954.1"/>
    <property type="molecule type" value="Genomic_DNA"/>
</dbReference>
<reference evidence="1 2" key="1">
    <citation type="submission" date="2012-10" db="EMBL/GenBank/DDBJ databases">
        <authorList>
            <person name="Genoscope - CEA"/>
        </authorList>
    </citation>
    <scope>NUCLEOTIDE SEQUENCE [LARGE SCALE GENOMIC DNA]</scope>
    <source>
        <strain evidence="2">AM13 / DSM 14728</strain>
    </source>
</reference>
<evidence type="ECO:0000313" key="1">
    <source>
        <dbReference type="EMBL" id="CCO23954.1"/>
    </source>
</evidence>